<dbReference type="InterPro" id="IPR020051">
    <property type="entry name" value="SagB-type_dehydrogenase"/>
</dbReference>
<sequence>MTTHALPATTWHSLHLALPLPAREADAFLTEDLAPLMDGLAGTDWFFIRYGEGGPHLRIRHRGPGPAPASLAADLTRLATRRTAPDGPFADGHGTVTEVPYEPETERYGGAALLPIAEEVFTHSTRAAVRALHALGAAPEKRLQLALDLAHTTAYALGLDELAASRWLRRHAAAWRWVTEFRPLPGAAVHTRVNTVFARQRETLARRARELRAALDAGTASPWLGDWAARAAEAAARMRAVAAAEAAAPASAAEEAEERLEWIWASQLHMLFNRLGVGPDEERAVCRLAARTLLETGQPFTFFPADHHAPDHQYLERSKFQIGRGEDTALRDLPHDPAPSPRPGDLPLPADPLPPVTLADALRTRRSTRGPLTGPLTAGALGGLLWSAFAPAPDTGHRPYPSAGALHTVRLRLLALAVDGLPAGTYHCLPEHRSLRPIGPAPALDDLKALSSYLSRPAEDPDAIGVDRAPAVLAVYLDLARLRRRYGLRALRLGVLEAGHLAQNLLLTSAAFGLGTTPLGGLQDDLAHELLGLDDLGEPIQYLLPLGRPGTVPVIME</sequence>
<dbReference type="CDD" id="cd02142">
    <property type="entry name" value="McbC_SagB-like_oxidoreductase"/>
    <property type="match status" value="1"/>
</dbReference>
<feature type="region of interest" description="Disordered" evidence="1">
    <location>
        <begin position="329"/>
        <end position="356"/>
    </location>
</feature>
<dbReference type="InterPro" id="IPR000415">
    <property type="entry name" value="Nitroreductase-like"/>
</dbReference>
<dbReference type="NCBIfam" id="TIGR03605">
    <property type="entry name" value="antibiot_sagB"/>
    <property type="match status" value="1"/>
</dbReference>
<dbReference type="EMBL" id="AB820694">
    <property type="protein sequence ID" value="BAO57439.1"/>
    <property type="molecule type" value="Genomic_DNA"/>
</dbReference>
<dbReference type="SUPFAM" id="SSF55469">
    <property type="entry name" value="FMN-dependent nitroreductase-like"/>
    <property type="match status" value="1"/>
</dbReference>
<name>X5HYB5_9ACTN</name>
<evidence type="ECO:0000256" key="1">
    <source>
        <dbReference type="SAM" id="MobiDB-lite"/>
    </source>
</evidence>
<gene>
    <name evidence="4" type="primary">lazF</name>
</gene>
<dbReference type="InterPro" id="IPR023809">
    <property type="entry name" value="Thiopep_bacteriocin_synth_dom"/>
</dbReference>
<dbReference type="PANTHER" id="PTHR43745">
    <property type="entry name" value="NITROREDUCTASE MJ1384-RELATED"/>
    <property type="match status" value="1"/>
</dbReference>
<dbReference type="AlphaFoldDB" id="X5HYB5"/>
<dbReference type="InterPro" id="IPR052544">
    <property type="entry name" value="Bacteriocin_Proc_Enz"/>
</dbReference>
<evidence type="ECO:0000313" key="4">
    <source>
        <dbReference type="EMBL" id="BAO57439.1"/>
    </source>
</evidence>
<evidence type="ECO:0000259" key="2">
    <source>
        <dbReference type="Pfam" id="PF00881"/>
    </source>
</evidence>
<evidence type="ECO:0000259" key="3">
    <source>
        <dbReference type="Pfam" id="PF14028"/>
    </source>
</evidence>
<reference evidence="4" key="1">
    <citation type="journal article" date="2014" name="Chem. Biol.">
        <title>Genome mining reveals a minimum gene set for the biosynthesis of 32-membered macrocyclic thiopeptides lactazoles.</title>
        <authorList>
            <person name="Hayashi S."/>
            <person name="Ozaki T."/>
            <person name="Asamizu S."/>
            <person name="Ikeda H."/>
            <person name="Omura S."/>
            <person name="Oku N."/>
            <person name="Igarashi Y."/>
            <person name="Tomoda H."/>
            <person name="Onaka H."/>
        </authorList>
    </citation>
    <scope>NUCLEOTIDE SEQUENCE</scope>
    <source>
        <strain evidence="4">OM-6519</strain>
    </source>
</reference>
<dbReference type="PANTHER" id="PTHR43745:SF2">
    <property type="entry name" value="NITROREDUCTASE MJ1384-RELATED"/>
    <property type="match status" value="1"/>
</dbReference>
<dbReference type="Gene3D" id="3.40.109.10">
    <property type="entry name" value="NADH Oxidase"/>
    <property type="match status" value="1"/>
</dbReference>
<proteinExistence type="predicted"/>
<feature type="domain" description="Nitroreductase" evidence="2">
    <location>
        <begin position="362"/>
        <end position="548"/>
    </location>
</feature>
<dbReference type="NCBIfam" id="TIGR03891">
    <property type="entry name" value="thiopep_ocin"/>
    <property type="match status" value="1"/>
</dbReference>
<dbReference type="GO" id="GO:0016491">
    <property type="term" value="F:oxidoreductase activity"/>
    <property type="evidence" value="ECO:0007669"/>
    <property type="project" value="InterPro"/>
</dbReference>
<dbReference type="Pfam" id="PF00881">
    <property type="entry name" value="Nitroreductase"/>
    <property type="match status" value="1"/>
</dbReference>
<feature type="compositionally biased region" description="Pro residues" evidence="1">
    <location>
        <begin position="336"/>
        <end position="355"/>
    </location>
</feature>
<organism evidence="4">
    <name type="scientific">Streptomyces lactacystinaeus</name>
    <dbReference type="NCBI Taxonomy" id="1332838"/>
    <lineage>
        <taxon>Bacteria</taxon>
        <taxon>Bacillati</taxon>
        <taxon>Actinomycetota</taxon>
        <taxon>Actinomycetes</taxon>
        <taxon>Kitasatosporales</taxon>
        <taxon>Streptomycetaceae</taxon>
        <taxon>Streptomyces</taxon>
    </lineage>
</organism>
<accession>X5HYB5</accession>
<dbReference type="InterPro" id="IPR029479">
    <property type="entry name" value="Nitroreductase"/>
</dbReference>
<dbReference type="Pfam" id="PF14028">
    <property type="entry name" value="Lant_dehydr_C"/>
    <property type="match status" value="1"/>
</dbReference>
<protein>
    <submittedName>
        <fullName evidence="4">Dehydrogenase</fullName>
    </submittedName>
</protein>
<feature type="domain" description="Thiopeptide-type bacteriocin biosynthesis" evidence="3">
    <location>
        <begin position="11"/>
        <end position="293"/>
    </location>
</feature>